<accession>X1DIS4</accession>
<evidence type="ECO:0000313" key="2">
    <source>
        <dbReference type="EMBL" id="GAH20092.1"/>
    </source>
</evidence>
<proteinExistence type="predicted"/>
<evidence type="ECO:0000259" key="1">
    <source>
        <dbReference type="Pfam" id="PF10102"/>
    </source>
</evidence>
<dbReference type="EMBL" id="BARU01004387">
    <property type="protein sequence ID" value="GAH20092.1"/>
    <property type="molecule type" value="Genomic_DNA"/>
</dbReference>
<comment type="caution">
    <text evidence="2">The sequence shown here is derived from an EMBL/GenBank/DDBJ whole genome shotgun (WGS) entry which is preliminary data.</text>
</comment>
<feature type="non-terminal residue" evidence="2">
    <location>
        <position position="258"/>
    </location>
</feature>
<feature type="non-terminal residue" evidence="2">
    <location>
        <position position="1"/>
    </location>
</feature>
<dbReference type="Pfam" id="PF10102">
    <property type="entry name" value="DUF2341"/>
    <property type="match status" value="1"/>
</dbReference>
<feature type="domain" description="DUF2341" evidence="1">
    <location>
        <begin position="61"/>
        <end position="144"/>
    </location>
</feature>
<name>X1DIS4_9ZZZZ</name>
<dbReference type="InterPro" id="IPR018765">
    <property type="entry name" value="DUF2341"/>
</dbReference>
<protein>
    <recommendedName>
        <fullName evidence="1">DUF2341 domain-containing protein</fullName>
    </recommendedName>
</protein>
<sequence>AIPTEQNTSKEFSISADPWYNEDWSYRKNVSIEGSVGATTDYQVIVNVSKTDHAETETGFVDVRFTDNDGVTLLDYWMEVYEPANNWDAFAVFWVEVADDLDSNQSIYMYYGNDAVSTTSNGEDTFLFYEDWDSETVDAGRWDVKTSDGSISYAAGGATHGTLATISGNAGTDVWHIESDLHLSVPFATRFRSNLEQTVASNQRTIQGLGSFWGATEPAVLIWNSEGGEGVMYSDDDGNQDLNPTNGSLLGVQTIWES</sequence>
<dbReference type="AlphaFoldDB" id="X1DIS4"/>
<gene>
    <name evidence="2" type="ORF">S03H2_08857</name>
</gene>
<organism evidence="2">
    <name type="scientific">marine sediment metagenome</name>
    <dbReference type="NCBI Taxonomy" id="412755"/>
    <lineage>
        <taxon>unclassified sequences</taxon>
        <taxon>metagenomes</taxon>
        <taxon>ecological metagenomes</taxon>
    </lineage>
</organism>
<reference evidence="2" key="1">
    <citation type="journal article" date="2014" name="Front. Microbiol.">
        <title>High frequency of phylogenetically diverse reductive dehalogenase-homologous genes in deep subseafloor sedimentary metagenomes.</title>
        <authorList>
            <person name="Kawai M."/>
            <person name="Futagami T."/>
            <person name="Toyoda A."/>
            <person name="Takaki Y."/>
            <person name="Nishi S."/>
            <person name="Hori S."/>
            <person name="Arai W."/>
            <person name="Tsubouchi T."/>
            <person name="Morono Y."/>
            <person name="Uchiyama I."/>
            <person name="Ito T."/>
            <person name="Fujiyama A."/>
            <person name="Inagaki F."/>
            <person name="Takami H."/>
        </authorList>
    </citation>
    <scope>NUCLEOTIDE SEQUENCE</scope>
    <source>
        <strain evidence="2">Expedition CK06-06</strain>
    </source>
</reference>